<evidence type="ECO:0000256" key="2">
    <source>
        <dbReference type="SAM" id="Phobius"/>
    </source>
</evidence>
<keyword evidence="2" id="KW-1133">Transmembrane helix</keyword>
<keyword evidence="2" id="KW-0812">Transmembrane</keyword>
<dbReference type="GeneTree" id="ENSGT00440000034107"/>
<dbReference type="GO" id="GO:0043005">
    <property type="term" value="C:neuron projection"/>
    <property type="evidence" value="ECO:0007669"/>
    <property type="project" value="TreeGrafter"/>
</dbReference>
<name>A0A3B1K228_ASTMX</name>
<proteinExistence type="predicted"/>
<sequence>MSVSTFQKITFISCLVLCVSLFLPRILLSRGKKEVLQSQVGPGHAPPRRYGPPFSEEPDQWQDELLFTKPFSPESLTRTRDAGKPNLLGQVIPVYGFGIFLYIIYIFFKLTNKDPQKRSHRQECRFPILTQECRMQEIPDNEMAQLQARLRQMDGVKERRSSKAVHPPARSRRGSRQREERKLRQLRQSTRVILEGRPLEGVSLKWKLKKPHIQQIGKVRNGIPHTPHCRCSIIRI</sequence>
<reference evidence="5" key="1">
    <citation type="submission" date="2013-03" db="EMBL/GenBank/DDBJ databases">
        <authorList>
            <person name="Jeffery W."/>
            <person name="Warren W."/>
            <person name="Wilson R.K."/>
        </authorList>
    </citation>
    <scope>NUCLEOTIDE SEQUENCE</scope>
    <source>
        <strain evidence="5">female</strain>
    </source>
</reference>
<dbReference type="InterPro" id="IPR026160">
    <property type="entry name" value="Ric3"/>
</dbReference>
<feature type="region of interest" description="Disordered" evidence="1">
    <location>
        <begin position="154"/>
        <end position="183"/>
    </location>
</feature>
<dbReference type="Proteomes" id="UP000018467">
    <property type="component" value="Unassembled WGS sequence"/>
</dbReference>
<keyword evidence="5" id="KW-1185">Reference proteome</keyword>
<dbReference type="PANTHER" id="PTHR21723:SF5">
    <property type="entry name" value="PROTEIN RIC-3"/>
    <property type="match status" value="1"/>
</dbReference>
<dbReference type="Ensembl" id="ENSAMXT00000034423.1">
    <property type="protein sequence ID" value="ENSAMXP00000048036.1"/>
    <property type="gene ID" value="ENSAMXG00000035493.1"/>
</dbReference>
<keyword evidence="2" id="KW-0472">Membrane</keyword>
<reference evidence="5" key="2">
    <citation type="journal article" date="2014" name="Nat. Commun.">
        <title>The cavefish genome reveals candidate genes for eye loss.</title>
        <authorList>
            <person name="McGaugh S.E."/>
            <person name="Gross J.B."/>
            <person name="Aken B."/>
            <person name="Blin M."/>
            <person name="Borowsky R."/>
            <person name="Chalopin D."/>
            <person name="Hinaux H."/>
            <person name="Jeffery W.R."/>
            <person name="Keene A."/>
            <person name="Ma L."/>
            <person name="Minx P."/>
            <person name="Murphy D."/>
            <person name="O'Quin K.E."/>
            <person name="Retaux S."/>
            <person name="Rohner N."/>
            <person name="Searle S.M."/>
            <person name="Stahl B.A."/>
            <person name="Tabin C."/>
            <person name="Volff J.N."/>
            <person name="Yoshizawa M."/>
            <person name="Warren W.C."/>
        </authorList>
    </citation>
    <scope>NUCLEOTIDE SEQUENCE [LARGE SCALE GENOMIC DNA]</scope>
    <source>
        <strain evidence="5">female</strain>
    </source>
</reference>
<evidence type="ECO:0000313" key="5">
    <source>
        <dbReference type="Proteomes" id="UP000018467"/>
    </source>
</evidence>
<dbReference type="GO" id="GO:0007271">
    <property type="term" value="P:synaptic transmission, cholinergic"/>
    <property type="evidence" value="ECO:0007669"/>
    <property type="project" value="TreeGrafter"/>
</dbReference>
<accession>A0A3B1K228</accession>
<evidence type="ECO:0000313" key="4">
    <source>
        <dbReference type="Ensembl" id="ENSAMXP00000048036.1"/>
    </source>
</evidence>
<dbReference type="Pfam" id="PF15361">
    <property type="entry name" value="RIC3"/>
    <property type="match status" value="1"/>
</dbReference>
<dbReference type="Bgee" id="ENSAMXG00000035493">
    <property type="expression patterns" value="Expressed in camera-type eye and 1 other cell type or tissue"/>
</dbReference>
<protein>
    <recommendedName>
        <fullName evidence="3">Resistance to inhibitors of cholinesterase protein 3 N-terminal domain-containing protein</fullName>
    </recommendedName>
</protein>
<dbReference type="InterPro" id="IPR032763">
    <property type="entry name" value="RIC3_N"/>
</dbReference>
<feature type="transmembrane region" description="Helical" evidence="2">
    <location>
        <begin position="87"/>
        <end position="108"/>
    </location>
</feature>
<dbReference type="GO" id="GO:0045202">
    <property type="term" value="C:synapse"/>
    <property type="evidence" value="ECO:0007669"/>
    <property type="project" value="GOC"/>
</dbReference>
<dbReference type="InParanoid" id="A0A3B1K228"/>
<reference evidence="4" key="4">
    <citation type="submission" date="2025-09" db="UniProtKB">
        <authorList>
            <consortium name="Ensembl"/>
        </authorList>
    </citation>
    <scope>IDENTIFICATION</scope>
</reference>
<dbReference type="PANTHER" id="PTHR21723">
    <property type="entry name" value="RESISTANCE TO INHIBITORS OF CHOLINESTERASE PROTEIN 3 RIC3"/>
    <property type="match status" value="1"/>
</dbReference>
<evidence type="ECO:0000256" key="1">
    <source>
        <dbReference type="SAM" id="MobiDB-lite"/>
    </source>
</evidence>
<organism evidence="4 5">
    <name type="scientific">Astyanax mexicanus</name>
    <name type="common">Blind cave fish</name>
    <name type="synonym">Astyanax fasciatus mexicanus</name>
    <dbReference type="NCBI Taxonomy" id="7994"/>
    <lineage>
        <taxon>Eukaryota</taxon>
        <taxon>Metazoa</taxon>
        <taxon>Chordata</taxon>
        <taxon>Craniata</taxon>
        <taxon>Vertebrata</taxon>
        <taxon>Euteleostomi</taxon>
        <taxon>Actinopterygii</taxon>
        <taxon>Neopterygii</taxon>
        <taxon>Teleostei</taxon>
        <taxon>Ostariophysi</taxon>
        <taxon>Characiformes</taxon>
        <taxon>Characoidei</taxon>
        <taxon>Acestrorhamphidae</taxon>
        <taxon>Acestrorhamphinae</taxon>
        <taxon>Astyanax</taxon>
    </lineage>
</organism>
<dbReference type="GO" id="GO:0034394">
    <property type="term" value="P:protein localization to cell surface"/>
    <property type="evidence" value="ECO:0007669"/>
    <property type="project" value="TreeGrafter"/>
</dbReference>
<dbReference type="AlphaFoldDB" id="A0A3B1K228"/>
<feature type="domain" description="Resistance to inhibitors of cholinesterase protein 3 N-terminal" evidence="3">
    <location>
        <begin position="15"/>
        <end position="152"/>
    </location>
</feature>
<feature type="transmembrane region" description="Helical" evidence="2">
    <location>
        <begin position="6"/>
        <end position="28"/>
    </location>
</feature>
<evidence type="ECO:0000259" key="3">
    <source>
        <dbReference type="Pfam" id="PF15361"/>
    </source>
</evidence>
<dbReference type="STRING" id="7994.ENSAMXP00000048036"/>
<dbReference type="GO" id="GO:0043025">
    <property type="term" value="C:neuronal cell body"/>
    <property type="evidence" value="ECO:0007669"/>
    <property type="project" value="TreeGrafter"/>
</dbReference>
<reference evidence="4" key="3">
    <citation type="submission" date="2025-08" db="UniProtKB">
        <authorList>
            <consortium name="Ensembl"/>
        </authorList>
    </citation>
    <scope>IDENTIFICATION</scope>
</reference>